<dbReference type="RefSeq" id="WP_144875885.1">
    <property type="nucleotide sequence ID" value="NZ_LR214361.1"/>
</dbReference>
<evidence type="ECO:0000313" key="3">
    <source>
        <dbReference type="EMBL" id="VEP17542.1"/>
    </source>
</evidence>
<accession>A0A563W1G5</accession>
<dbReference type="EC" id="1.1.-.-" evidence="3"/>
<sequence>MKTISNFNSWITCPQPKPQAQLRLFCFPYGGGSALSFRTWLDSLPSEIEVCPIELPGRGFRMFEAPYYRLEPLIKSLVLALLPNLNKPFVFFGHSMGALISYEVSQLLRSKYNIAPLHLFVSGHRAPHLPDLKSPIHNLPQSEFIQALRDYNGTPEEVLNNEELMELFLPILRADFSLIETHAYSLAKPLNCPIDVFGGSEDWTVNIDELKAWQEHSETGFSLQMFPGDHFFLHSAETIFLSALTQKLEQIATL</sequence>
<protein>
    <submittedName>
        <fullName evidence="3">Linear gramicidin dehydrogenase LgrE</fullName>
        <ecNumber evidence="3">1.1.-.-</ecNumber>
    </submittedName>
</protein>
<dbReference type="GO" id="GO:0008610">
    <property type="term" value="P:lipid biosynthetic process"/>
    <property type="evidence" value="ECO:0007669"/>
    <property type="project" value="TreeGrafter"/>
</dbReference>
<dbReference type="InterPro" id="IPR012223">
    <property type="entry name" value="TEII"/>
</dbReference>
<organism evidence="3 4">
    <name type="scientific">Hyella patelloides LEGE 07179</name>
    <dbReference type="NCBI Taxonomy" id="945734"/>
    <lineage>
        <taxon>Bacteria</taxon>
        <taxon>Bacillati</taxon>
        <taxon>Cyanobacteriota</taxon>
        <taxon>Cyanophyceae</taxon>
        <taxon>Pleurocapsales</taxon>
        <taxon>Hyellaceae</taxon>
        <taxon>Hyella</taxon>
    </lineage>
</organism>
<evidence type="ECO:0000256" key="1">
    <source>
        <dbReference type="ARBA" id="ARBA00007169"/>
    </source>
</evidence>
<evidence type="ECO:0000313" key="4">
    <source>
        <dbReference type="Proteomes" id="UP000320055"/>
    </source>
</evidence>
<dbReference type="SUPFAM" id="SSF53474">
    <property type="entry name" value="alpha/beta-Hydrolases"/>
    <property type="match status" value="1"/>
</dbReference>
<dbReference type="GO" id="GO:0016491">
    <property type="term" value="F:oxidoreductase activity"/>
    <property type="evidence" value="ECO:0007669"/>
    <property type="project" value="UniProtKB-KW"/>
</dbReference>
<dbReference type="Proteomes" id="UP000320055">
    <property type="component" value="Unassembled WGS sequence"/>
</dbReference>
<name>A0A563W1G5_9CYAN</name>
<dbReference type="PANTHER" id="PTHR11487">
    <property type="entry name" value="THIOESTERASE"/>
    <property type="match status" value="1"/>
</dbReference>
<evidence type="ECO:0000259" key="2">
    <source>
        <dbReference type="Pfam" id="PF00975"/>
    </source>
</evidence>
<dbReference type="InterPro" id="IPR029058">
    <property type="entry name" value="AB_hydrolase_fold"/>
</dbReference>
<gene>
    <name evidence="3" type="primary">lgrE</name>
    <name evidence="3" type="ORF">H1P_6270004</name>
</gene>
<dbReference type="AlphaFoldDB" id="A0A563W1G5"/>
<keyword evidence="4" id="KW-1185">Reference proteome</keyword>
<comment type="similarity">
    <text evidence="1">Belongs to the thioesterase family.</text>
</comment>
<feature type="domain" description="Thioesterase" evidence="2">
    <location>
        <begin position="23"/>
        <end position="245"/>
    </location>
</feature>
<dbReference type="OrthoDB" id="2213423at2"/>
<reference evidence="3 4" key="1">
    <citation type="submission" date="2019-01" db="EMBL/GenBank/DDBJ databases">
        <authorList>
            <person name="Brito A."/>
        </authorList>
    </citation>
    <scope>NUCLEOTIDE SEQUENCE [LARGE SCALE GENOMIC DNA]</scope>
    <source>
        <strain evidence="3">1</strain>
    </source>
</reference>
<dbReference type="PANTHER" id="PTHR11487:SF0">
    <property type="entry name" value="S-ACYL FATTY ACID SYNTHASE THIOESTERASE, MEDIUM CHAIN"/>
    <property type="match status" value="1"/>
</dbReference>
<dbReference type="InterPro" id="IPR001031">
    <property type="entry name" value="Thioesterase"/>
</dbReference>
<keyword evidence="3" id="KW-0560">Oxidoreductase</keyword>
<dbReference type="EMBL" id="CAACVJ010000587">
    <property type="protein sequence ID" value="VEP17542.1"/>
    <property type="molecule type" value="Genomic_DNA"/>
</dbReference>
<proteinExistence type="inferred from homology"/>
<dbReference type="Gene3D" id="3.40.50.1820">
    <property type="entry name" value="alpha/beta hydrolase"/>
    <property type="match status" value="1"/>
</dbReference>
<dbReference type="Pfam" id="PF00975">
    <property type="entry name" value="Thioesterase"/>
    <property type="match status" value="1"/>
</dbReference>